<name>J1HJI9_9ACTO</name>
<comment type="caution">
    <text evidence="1">The sequence shown here is derived from an EMBL/GenBank/DDBJ whole genome shotgun (WGS) entry which is preliminary data.</text>
</comment>
<reference evidence="1 2" key="1">
    <citation type="submission" date="2012-05" db="EMBL/GenBank/DDBJ databases">
        <authorList>
            <person name="Harkins D.M."/>
            <person name="Madupu R."/>
            <person name="Durkin A.S."/>
            <person name="Torralba M."/>
            <person name="Methe B."/>
            <person name="Sutton G.G."/>
            <person name="Nelson K.E."/>
        </authorList>
    </citation>
    <scope>NUCLEOTIDE SEQUENCE [LARGE SCALE GENOMIC DNA]</scope>
    <source>
        <strain evidence="1 2">F0489</strain>
    </source>
</reference>
<dbReference type="EMBL" id="AKFT01000082">
    <property type="protein sequence ID" value="EJF46065.1"/>
    <property type="molecule type" value="Genomic_DNA"/>
</dbReference>
<sequence length="51" mass="5501">MSSLRLGVGTSGPLRYGPEAIRLNLAGLPEEGAARTRQRSCLTRDTLVGFR</sequence>
<organism evidence="1 2">
    <name type="scientific">Actinomyces massiliensis F0489</name>
    <dbReference type="NCBI Taxonomy" id="1125718"/>
    <lineage>
        <taxon>Bacteria</taxon>
        <taxon>Bacillati</taxon>
        <taxon>Actinomycetota</taxon>
        <taxon>Actinomycetes</taxon>
        <taxon>Actinomycetales</taxon>
        <taxon>Actinomycetaceae</taxon>
        <taxon>Actinomyces</taxon>
    </lineage>
</organism>
<proteinExistence type="predicted"/>
<evidence type="ECO:0000313" key="2">
    <source>
        <dbReference type="Proteomes" id="UP000002941"/>
    </source>
</evidence>
<gene>
    <name evidence="1" type="ORF">HMPREF1318_2759</name>
</gene>
<keyword evidence="2" id="KW-1185">Reference proteome</keyword>
<accession>J1HJI9</accession>
<dbReference type="AlphaFoldDB" id="J1HJI9"/>
<protein>
    <submittedName>
        <fullName evidence="1">Uncharacterized protein</fullName>
    </submittedName>
</protein>
<dbReference type="Proteomes" id="UP000002941">
    <property type="component" value="Unassembled WGS sequence"/>
</dbReference>
<evidence type="ECO:0000313" key="1">
    <source>
        <dbReference type="EMBL" id="EJF46065.1"/>
    </source>
</evidence>